<dbReference type="EMBL" id="QRVT01000005">
    <property type="protein sequence ID" value="RGS64285.1"/>
    <property type="molecule type" value="Genomic_DNA"/>
</dbReference>
<evidence type="ECO:0000256" key="1">
    <source>
        <dbReference type="SAM" id="MobiDB-lite"/>
    </source>
</evidence>
<feature type="compositionally biased region" description="Gly residues" evidence="1">
    <location>
        <begin position="401"/>
        <end position="421"/>
    </location>
</feature>
<evidence type="ECO:0000313" key="4">
    <source>
        <dbReference type="Proteomes" id="UP000285462"/>
    </source>
</evidence>
<keyword evidence="2" id="KW-1133">Transmembrane helix</keyword>
<feature type="region of interest" description="Disordered" evidence="1">
    <location>
        <begin position="52"/>
        <end position="93"/>
    </location>
</feature>
<feature type="region of interest" description="Disordered" evidence="1">
    <location>
        <begin position="1"/>
        <end position="22"/>
    </location>
</feature>
<keyword evidence="2" id="KW-0812">Transmembrane</keyword>
<sequence>MAAKDNAFPQPGNDPNDLLRNDVIDDDWGIPSLTFPAIEDDHSTAVVSPEFETTIPGAEQPSTVPTESLKFDGTAQPVQSAVSDDPNSMAGNRSDITDLEKLAEDDPEHDPLKTIPASPEKPSPIKKIVVGSVAAVAVIVIIVGGVFVVRAKKEAQQESVAIAMCEKARSKYSEANEILSKAIRKAETSQKLTDSQVADASTLTKLRQSVKQGEQFGAASECSTSLAQSVLQSRARSMNKHSNDMKEQAATIIADVKSVEDSKKTLEVNQIRDALGQSVSGARTLLDSSAWQVADNSTRDALSQAIDAAQKLIDGNGVDTKAMQEASKAISAASDAVNASMKAAQEAAAAQAQAQAQRARAQQAQQYWNPSRNNGDNGDDNIGSDDNAANAGDAGKEDNGAGVGVNGNGGAASSGSGAGAN</sequence>
<comment type="caution">
    <text evidence="3">The sequence shown here is derived from an EMBL/GenBank/DDBJ whole genome shotgun (WGS) entry which is preliminary data.</text>
</comment>
<evidence type="ECO:0000256" key="2">
    <source>
        <dbReference type="SAM" id="Phobius"/>
    </source>
</evidence>
<feature type="compositionally biased region" description="Low complexity" evidence="1">
    <location>
        <begin position="354"/>
        <end position="366"/>
    </location>
</feature>
<gene>
    <name evidence="3" type="ORF">DWX79_08170</name>
</gene>
<reference evidence="3 4" key="1">
    <citation type="submission" date="2018-08" db="EMBL/GenBank/DDBJ databases">
        <title>A genome reference for cultivated species of the human gut microbiota.</title>
        <authorList>
            <person name="Zou Y."/>
            <person name="Xue W."/>
            <person name="Luo G."/>
        </authorList>
    </citation>
    <scope>NUCLEOTIDE SEQUENCE [LARGE SCALE GENOMIC DNA]</scope>
    <source>
        <strain evidence="3 4">AF21-27</strain>
    </source>
</reference>
<feature type="compositionally biased region" description="Polar residues" evidence="1">
    <location>
        <begin position="76"/>
        <end position="91"/>
    </location>
</feature>
<accession>A0A412K6H3</accession>
<dbReference type="AlphaFoldDB" id="A0A412K6H3"/>
<protein>
    <recommendedName>
        <fullName evidence="5">Sugar-binding protein</fullName>
    </recommendedName>
</protein>
<evidence type="ECO:0000313" key="3">
    <source>
        <dbReference type="EMBL" id="RGS64285.1"/>
    </source>
</evidence>
<evidence type="ECO:0008006" key="5">
    <source>
        <dbReference type="Google" id="ProtNLM"/>
    </source>
</evidence>
<organism evidence="3 4">
    <name type="scientific">Bifidobacterium adolescentis</name>
    <dbReference type="NCBI Taxonomy" id="1680"/>
    <lineage>
        <taxon>Bacteria</taxon>
        <taxon>Bacillati</taxon>
        <taxon>Actinomycetota</taxon>
        <taxon>Actinomycetes</taxon>
        <taxon>Bifidobacteriales</taxon>
        <taxon>Bifidobacteriaceae</taxon>
        <taxon>Bifidobacterium</taxon>
    </lineage>
</organism>
<proteinExistence type="predicted"/>
<dbReference type="Proteomes" id="UP000285462">
    <property type="component" value="Unassembled WGS sequence"/>
</dbReference>
<feature type="compositionally biased region" description="Low complexity" evidence="1">
    <location>
        <begin position="384"/>
        <end position="393"/>
    </location>
</feature>
<feature type="transmembrane region" description="Helical" evidence="2">
    <location>
        <begin position="128"/>
        <end position="149"/>
    </location>
</feature>
<feature type="region of interest" description="Disordered" evidence="1">
    <location>
        <begin position="354"/>
        <end position="421"/>
    </location>
</feature>
<name>A0A412K6H3_BIFAD</name>
<keyword evidence="2" id="KW-0472">Membrane</keyword>
<dbReference type="RefSeq" id="WP_117760142.1">
    <property type="nucleotide sequence ID" value="NZ_JAQEFG010000005.1"/>
</dbReference>